<evidence type="ECO:0000313" key="1">
    <source>
        <dbReference type="EMBL" id="GEO14280.1"/>
    </source>
</evidence>
<name>A0A512BQQ3_9HYPH</name>
<dbReference type="EMBL" id="BJYU01000021">
    <property type="protein sequence ID" value="GEO14280.1"/>
    <property type="molecule type" value="Genomic_DNA"/>
</dbReference>
<protein>
    <submittedName>
        <fullName evidence="1">Uncharacterized protein</fullName>
    </submittedName>
</protein>
<sequence length="63" mass="7183">MINHVAAVEFVAKAFYELQEEARGWDREPEALREPFRRYARDAIALLEPVGEKTPSGVHVNSD</sequence>
<organism evidence="1 2">
    <name type="scientific">Microvirga aerophila</name>
    <dbReference type="NCBI Taxonomy" id="670291"/>
    <lineage>
        <taxon>Bacteria</taxon>
        <taxon>Pseudomonadati</taxon>
        <taxon>Pseudomonadota</taxon>
        <taxon>Alphaproteobacteria</taxon>
        <taxon>Hyphomicrobiales</taxon>
        <taxon>Methylobacteriaceae</taxon>
        <taxon>Microvirga</taxon>
    </lineage>
</organism>
<evidence type="ECO:0000313" key="2">
    <source>
        <dbReference type="Proteomes" id="UP000321085"/>
    </source>
</evidence>
<dbReference type="Proteomes" id="UP000321085">
    <property type="component" value="Unassembled WGS sequence"/>
</dbReference>
<keyword evidence="2" id="KW-1185">Reference proteome</keyword>
<accession>A0A512BQQ3</accession>
<dbReference type="RefSeq" id="WP_114185882.1">
    <property type="nucleotide sequence ID" value="NZ_BJYU01000021.1"/>
</dbReference>
<reference evidence="1 2" key="1">
    <citation type="submission" date="2019-07" db="EMBL/GenBank/DDBJ databases">
        <title>Whole genome shotgun sequence of Microvirga aerophila NBRC 106136.</title>
        <authorList>
            <person name="Hosoyama A."/>
            <person name="Uohara A."/>
            <person name="Ohji S."/>
            <person name="Ichikawa N."/>
        </authorList>
    </citation>
    <scope>NUCLEOTIDE SEQUENCE [LARGE SCALE GENOMIC DNA]</scope>
    <source>
        <strain evidence="1 2">NBRC 106136</strain>
    </source>
</reference>
<gene>
    <name evidence="1" type="ORF">MAE02_19760</name>
</gene>
<dbReference type="OrthoDB" id="8021392at2"/>
<dbReference type="AlphaFoldDB" id="A0A512BQQ3"/>
<proteinExistence type="predicted"/>
<comment type="caution">
    <text evidence="1">The sequence shown here is derived from an EMBL/GenBank/DDBJ whole genome shotgun (WGS) entry which is preliminary data.</text>
</comment>